<organism evidence="2">
    <name type="scientific">Lygus hesperus</name>
    <name type="common">Western plant bug</name>
    <dbReference type="NCBI Taxonomy" id="30085"/>
    <lineage>
        <taxon>Eukaryota</taxon>
        <taxon>Metazoa</taxon>
        <taxon>Ecdysozoa</taxon>
        <taxon>Arthropoda</taxon>
        <taxon>Hexapoda</taxon>
        <taxon>Insecta</taxon>
        <taxon>Pterygota</taxon>
        <taxon>Neoptera</taxon>
        <taxon>Paraneoptera</taxon>
        <taxon>Hemiptera</taxon>
        <taxon>Heteroptera</taxon>
        <taxon>Panheteroptera</taxon>
        <taxon>Cimicomorpha</taxon>
        <taxon>Miridae</taxon>
        <taxon>Mirini</taxon>
        <taxon>Lygus</taxon>
    </lineage>
</organism>
<feature type="compositionally biased region" description="Basic and acidic residues" evidence="1">
    <location>
        <begin position="151"/>
        <end position="164"/>
    </location>
</feature>
<name>A0A0A9YJV3_LYGHE</name>
<evidence type="ECO:0000313" key="3">
    <source>
        <dbReference type="EMBL" id="JAG60386.1"/>
    </source>
</evidence>
<evidence type="ECO:0000256" key="1">
    <source>
        <dbReference type="SAM" id="MobiDB-lite"/>
    </source>
</evidence>
<reference evidence="2" key="2">
    <citation type="submission" date="2014-07" db="EMBL/GenBank/DDBJ databases">
        <authorList>
            <person name="Hull J."/>
        </authorList>
    </citation>
    <scope>NUCLEOTIDE SEQUENCE</scope>
</reference>
<feature type="region of interest" description="Disordered" evidence="1">
    <location>
        <begin position="138"/>
        <end position="164"/>
    </location>
</feature>
<protein>
    <submittedName>
        <fullName evidence="2">Centrosomal protein of 97 kDa</fullName>
    </submittedName>
</protein>
<proteinExistence type="predicted"/>
<accession>A0A0A9YJV3</accession>
<gene>
    <name evidence="2" type="primary">Cep97</name>
    <name evidence="2" type="ORF">CM83_11359</name>
</gene>
<dbReference type="EMBL" id="GBRD01005435">
    <property type="protein sequence ID" value="JAG60386.1"/>
    <property type="molecule type" value="Transcribed_RNA"/>
</dbReference>
<evidence type="ECO:0000313" key="2">
    <source>
        <dbReference type="EMBL" id="JAG31378.1"/>
    </source>
</evidence>
<reference evidence="3" key="3">
    <citation type="submission" date="2014-09" db="EMBL/GenBank/DDBJ databases">
        <authorList>
            <person name="Magalhaes I.L.F."/>
            <person name="Oliveira U."/>
            <person name="Santos F.R."/>
            <person name="Vidigal T.H.D.A."/>
            <person name="Brescovit A.D."/>
            <person name="Santos A.J."/>
        </authorList>
    </citation>
    <scope>NUCLEOTIDE SEQUENCE</scope>
</reference>
<sequence length="164" mass="19377">MKLQRQMVHWEPSVIHYRPDYVWPWSTWIGLKKGVEAKEPHNMTLLMAHAYMKKPIVCNWKVEKVDADPREALGPKDFLFRKYVKKHPIAKNVKQTEKPRFILPRFRNVAAKVDDKWEHWPLDLPPYSCTLQRRNAIHPPEKDDEVGGQSENDKGVDCERNKLA</sequence>
<dbReference type="AlphaFoldDB" id="A0A0A9YJV3"/>
<dbReference type="EMBL" id="GBHO01012226">
    <property type="protein sequence ID" value="JAG31378.1"/>
    <property type="molecule type" value="Transcribed_RNA"/>
</dbReference>
<reference evidence="2" key="1">
    <citation type="journal article" date="2014" name="PLoS ONE">
        <title>Transcriptome-Based Identification of ABC Transporters in the Western Tarnished Plant Bug Lygus hesperus.</title>
        <authorList>
            <person name="Hull J.J."/>
            <person name="Chaney K."/>
            <person name="Geib S.M."/>
            <person name="Fabrick J.A."/>
            <person name="Brent C.S."/>
            <person name="Walsh D."/>
            <person name="Lavine L.C."/>
        </authorList>
    </citation>
    <scope>NUCLEOTIDE SEQUENCE</scope>
</reference>